<comment type="caution">
    <text evidence="2">The sequence shown here is derived from an EMBL/GenBank/DDBJ whole genome shotgun (WGS) entry which is preliminary data.</text>
</comment>
<reference evidence="2" key="1">
    <citation type="journal article" date="2020" name="G3 (Bethesda)">
        <title>High-Quality Assemblies for Three Invasive Social Wasps from the &lt;i&gt;Vespula&lt;/i&gt; Genus.</title>
        <authorList>
            <person name="Harrop T.W.R."/>
            <person name="Guhlin J."/>
            <person name="McLaughlin G.M."/>
            <person name="Permina E."/>
            <person name="Stockwell P."/>
            <person name="Gilligan J."/>
            <person name="Le Lec M.F."/>
            <person name="Gruber M.A.M."/>
            <person name="Quinn O."/>
            <person name="Lovegrove M."/>
            <person name="Duncan E.J."/>
            <person name="Remnant E.J."/>
            <person name="Van Eeckhoven J."/>
            <person name="Graham B."/>
            <person name="Knapp R.A."/>
            <person name="Langford K.W."/>
            <person name="Kronenberg Z."/>
            <person name="Press M.O."/>
            <person name="Eacker S.M."/>
            <person name="Wilson-Rankin E.E."/>
            <person name="Purcell J."/>
            <person name="Lester P.J."/>
            <person name="Dearden P.K."/>
        </authorList>
    </citation>
    <scope>NUCLEOTIDE SEQUENCE</scope>
    <source>
        <strain evidence="2">Marl-1</strain>
    </source>
</reference>
<evidence type="ECO:0000313" key="2">
    <source>
        <dbReference type="EMBL" id="KAF7382113.1"/>
    </source>
</evidence>
<dbReference type="EMBL" id="JACSEA010000019">
    <property type="protein sequence ID" value="KAF7382113.1"/>
    <property type="molecule type" value="Genomic_DNA"/>
</dbReference>
<accession>A0A834MT91</accession>
<gene>
    <name evidence="2" type="ORF">HZH66_013545</name>
</gene>
<feature type="compositionally biased region" description="Basic residues" evidence="1">
    <location>
        <begin position="85"/>
        <end position="95"/>
    </location>
</feature>
<keyword evidence="3" id="KW-1185">Reference proteome</keyword>
<sequence length="95" mass="10766">MFKGETLPSTRIPYVPQSGPKSIKVDINEAIELRFHSRAERDFTISGSVSSFFSPQWLFSMPFYGLNPNRKAKQSKGKQNEAKRSKGKRSIAKES</sequence>
<evidence type="ECO:0000313" key="3">
    <source>
        <dbReference type="Proteomes" id="UP000614350"/>
    </source>
</evidence>
<feature type="region of interest" description="Disordered" evidence="1">
    <location>
        <begin position="69"/>
        <end position="95"/>
    </location>
</feature>
<dbReference type="Proteomes" id="UP000614350">
    <property type="component" value="Unassembled WGS sequence"/>
</dbReference>
<name>A0A834MT91_VESVU</name>
<evidence type="ECO:0000256" key="1">
    <source>
        <dbReference type="SAM" id="MobiDB-lite"/>
    </source>
</evidence>
<proteinExistence type="predicted"/>
<organism evidence="2 3">
    <name type="scientific">Vespula vulgaris</name>
    <name type="common">Yellow jacket</name>
    <name type="synonym">Wasp</name>
    <dbReference type="NCBI Taxonomy" id="7454"/>
    <lineage>
        <taxon>Eukaryota</taxon>
        <taxon>Metazoa</taxon>
        <taxon>Ecdysozoa</taxon>
        <taxon>Arthropoda</taxon>
        <taxon>Hexapoda</taxon>
        <taxon>Insecta</taxon>
        <taxon>Pterygota</taxon>
        <taxon>Neoptera</taxon>
        <taxon>Endopterygota</taxon>
        <taxon>Hymenoptera</taxon>
        <taxon>Apocrita</taxon>
        <taxon>Aculeata</taxon>
        <taxon>Vespoidea</taxon>
        <taxon>Vespidae</taxon>
        <taxon>Vespinae</taxon>
        <taxon>Vespula</taxon>
    </lineage>
</organism>
<protein>
    <submittedName>
        <fullName evidence="2">Uncharacterized protein</fullName>
    </submittedName>
</protein>
<dbReference type="AlphaFoldDB" id="A0A834MT91"/>